<dbReference type="NCBIfam" id="TIGR00678">
    <property type="entry name" value="holB"/>
    <property type="match status" value="1"/>
</dbReference>
<keyword evidence="2" id="KW-1185">Reference proteome</keyword>
<keyword evidence="1" id="KW-0808">Transferase</keyword>
<dbReference type="EC" id="2.7.7.7" evidence="1"/>
<dbReference type="SUPFAM" id="SSF52540">
    <property type="entry name" value="P-loop containing nucleoside triphosphate hydrolases"/>
    <property type="match status" value="1"/>
</dbReference>
<dbReference type="Gene3D" id="3.40.50.300">
    <property type="entry name" value="P-loop containing nucleotide triphosphate hydrolases"/>
    <property type="match status" value="1"/>
</dbReference>
<dbReference type="PANTHER" id="PTHR11669">
    <property type="entry name" value="REPLICATION FACTOR C / DNA POLYMERASE III GAMMA-TAU SUBUNIT"/>
    <property type="match status" value="1"/>
</dbReference>
<dbReference type="GO" id="GO:0003887">
    <property type="term" value="F:DNA-directed DNA polymerase activity"/>
    <property type="evidence" value="ECO:0007669"/>
    <property type="project" value="UniProtKB-EC"/>
</dbReference>
<dbReference type="Proteomes" id="UP000831607">
    <property type="component" value="Chromosome"/>
</dbReference>
<proteinExistence type="predicted"/>
<reference evidence="1 2" key="1">
    <citation type="submission" date="2020-11" db="EMBL/GenBank/DDBJ databases">
        <title>Algicoccus daihaiensis sp.nov., isolated from Daihai Lake in Inner Mongolia.</title>
        <authorList>
            <person name="Kai J."/>
        </authorList>
    </citation>
    <scope>NUCLEOTIDE SEQUENCE [LARGE SCALE GENOMIC DNA]</scope>
    <source>
        <strain evidence="2">f23</strain>
    </source>
</reference>
<dbReference type="InterPro" id="IPR050238">
    <property type="entry name" value="DNA_Rep/Repair_Clamp_Loader"/>
</dbReference>
<keyword evidence="1" id="KW-0548">Nucleotidyltransferase</keyword>
<dbReference type="InterPro" id="IPR004622">
    <property type="entry name" value="DNA_pol_HolB"/>
</dbReference>
<protein>
    <submittedName>
        <fullName evidence="1">DNA polymerase III subunit delta</fullName>
        <ecNumber evidence="1">2.7.7.7</ecNumber>
    </submittedName>
</protein>
<dbReference type="PANTHER" id="PTHR11669:SF8">
    <property type="entry name" value="DNA POLYMERASE III SUBUNIT DELTA"/>
    <property type="match status" value="1"/>
</dbReference>
<dbReference type="RefSeq" id="WP_243477510.1">
    <property type="nucleotide sequence ID" value="NZ_CP063982.1"/>
</dbReference>
<evidence type="ECO:0000313" key="2">
    <source>
        <dbReference type="Proteomes" id="UP000831607"/>
    </source>
</evidence>
<dbReference type="InterPro" id="IPR027417">
    <property type="entry name" value="P-loop_NTPase"/>
</dbReference>
<evidence type="ECO:0000313" key="1">
    <source>
        <dbReference type="EMBL" id="UOD49351.1"/>
    </source>
</evidence>
<dbReference type="EMBL" id="CP063982">
    <property type="protein sequence ID" value="UOD49351.1"/>
    <property type="molecule type" value="Genomic_DNA"/>
</dbReference>
<dbReference type="Pfam" id="PF13177">
    <property type="entry name" value="DNA_pol3_delta2"/>
    <property type="match status" value="1"/>
</dbReference>
<name>A0ABY4AGE7_9BURK</name>
<gene>
    <name evidence="1" type="primary">holB</name>
    <name evidence="1" type="ORF">DHf2319_07555</name>
</gene>
<accession>A0ABY4AGE7</accession>
<sequence>MGTMLLPWQVDHAKRLLGDTGHLPHALLIHGIAGSGKREFALALAATLLCEDRVDGLACGKCQSCIWVAAGNHPDLKLVRPEAVAVQEGAVAQVDEDGEASPEAGAAKRKHSEEIKIDQIRALEAWYHRSTHRAGWRIVVLYPADTLSVVSANALLKALEEPPPETLFLLTSNAPDRLLPTIVSRCQKFALGQPSKIDCEQWLTGQGVKSAPLWLAAAGGAPLAALEMSQSLQSACPDWAQALIAALAKGHEPDLAVMADNLAKQNAGQWLIVMQRLAVDLGLACADLPVRYFPDLQVNFSQAAKRGRLSEAQALSGWINQQARLAKHPLSPKLFAQVCLQRFCDAVL</sequence>
<organism evidence="1 2">
    <name type="scientific">Orrella daihaiensis</name>
    <dbReference type="NCBI Taxonomy" id="2782176"/>
    <lineage>
        <taxon>Bacteria</taxon>
        <taxon>Pseudomonadati</taxon>
        <taxon>Pseudomonadota</taxon>
        <taxon>Betaproteobacteria</taxon>
        <taxon>Burkholderiales</taxon>
        <taxon>Alcaligenaceae</taxon>
        <taxon>Orrella</taxon>
    </lineage>
</organism>